<reference evidence="3 4" key="1">
    <citation type="submission" date="2021-09" db="EMBL/GenBank/DDBJ databases">
        <title>Genomic insights and catalytic innovation underlie evolution of tropane alkaloids biosynthesis.</title>
        <authorList>
            <person name="Wang Y.-J."/>
            <person name="Tian T."/>
            <person name="Huang J.-P."/>
            <person name="Huang S.-X."/>
        </authorList>
    </citation>
    <scope>NUCLEOTIDE SEQUENCE [LARGE SCALE GENOMIC DNA]</scope>
    <source>
        <strain evidence="3">KIB-2018</strain>
        <tissue evidence="3">Leaf</tissue>
    </source>
</reference>
<dbReference type="EMBL" id="JAIWQS010000003">
    <property type="protein sequence ID" value="KAJ8769539.1"/>
    <property type="molecule type" value="Genomic_DNA"/>
</dbReference>
<comment type="caution">
    <text evidence="3">The sequence shown here is derived from an EMBL/GenBank/DDBJ whole genome shotgun (WGS) entry which is preliminary data.</text>
</comment>
<organism evidence="3 4">
    <name type="scientific">Erythroxylum novogranatense</name>
    <dbReference type="NCBI Taxonomy" id="1862640"/>
    <lineage>
        <taxon>Eukaryota</taxon>
        <taxon>Viridiplantae</taxon>
        <taxon>Streptophyta</taxon>
        <taxon>Embryophyta</taxon>
        <taxon>Tracheophyta</taxon>
        <taxon>Spermatophyta</taxon>
        <taxon>Magnoliopsida</taxon>
        <taxon>eudicotyledons</taxon>
        <taxon>Gunneridae</taxon>
        <taxon>Pentapetalae</taxon>
        <taxon>rosids</taxon>
        <taxon>fabids</taxon>
        <taxon>Malpighiales</taxon>
        <taxon>Erythroxylaceae</taxon>
        <taxon>Erythroxylum</taxon>
    </lineage>
</organism>
<protein>
    <recommendedName>
        <fullName evidence="5">F-box domain-containing protein</fullName>
    </recommendedName>
</protein>
<dbReference type="Gene3D" id="2.120.10.80">
    <property type="entry name" value="Kelch-type beta propeller"/>
    <property type="match status" value="1"/>
</dbReference>
<dbReference type="InterPro" id="IPR036047">
    <property type="entry name" value="F-box-like_dom_sf"/>
</dbReference>
<evidence type="ECO:0000313" key="4">
    <source>
        <dbReference type="Proteomes" id="UP001159364"/>
    </source>
</evidence>
<dbReference type="SMART" id="SM00612">
    <property type="entry name" value="Kelch"/>
    <property type="match status" value="2"/>
</dbReference>
<dbReference type="PANTHER" id="PTHR24414:SF23">
    <property type="entry name" value="F-BOX_KELCH-REPEAT PROTEIN SKIP6"/>
    <property type="match status" value="1"/>
</dbReference>
<dbReference type="AlphaFoldDB" id="A0AAV8TTW9"/>
<evidence type="ECO:0008006" key="5">
    <source>
        <dbReference type="Google" id="ProtNLM"/>
    </source>
</evidence>
<dbReference type="PANTHER" id="PTHR24414">
    <property type="entry name" value="F-BOX/KELCH-REPEAT PROTEIN SKIP4"/>
    <property type="match status" value="1"/>
</dbReference>
<feature type="domain" description="FKB95-like N-terminal Kelch" evidence="2">
    <location>
        <begin position="85"/>
        <end position="354"/>
    </location>
</feature>
<dbReference type="Pfam" id="PF25210">
    <property type="entry name" value="Kelch_FKB95"/>
    <property type="match status" value="1"/>
</dbReference>
<dbReference type="CDD" id="cd22152">
    <property type="entry name" value="F-box_AtAFR-like"/>
    <property type="match status" value="1"/>
</dbReference>
<dbReference type="Proteomes" id="UP001159364">
    <property type="component" value="Linkage Group LG03"/>
</dbReference>
<dbReference type="InterPro" id="IPR050354">
    <property type="entry name" value="F-box/kelch-repeat_ARATH"/>
</dbReference>
<gene>
    <name evidence="3" type="ORF">K2173_005142</name>
</gene>
<accession>A0AAV8TTW9</accession>
<dbReference type="SUPFAM" id="SSF117281">
    <property type="entry name" value="Kelch motif"/>
    <property type="match status" value="1"/>
</dbReference>
<dbReference type="InterPro" id="IPR001810">
    <property type="entry name" value="F-box_dom"/>
</dbReference>
<dbReference type="InterPro" id="IPR015915">
    <property type="entry name" value="Kelch-typ_b-propeller"/>
</dbReference>
<evidence type="ECO:0000313" key="3">
    <source>
        <dbReference type="EMBL" id="KAJ8769539.1"/>
    </source>
</evidence>
<evidence type="ECO:0000259" key="1">
    <source>
        <dbReference type="Pfam" id="PF00646"/>
    </source>
</evidence>
<dbReference type="Pfam" id="PF00646">
    <property type="entry name" value="F-box"/>
    <property type="match status" value="1"/>
</dbReference>
<dbReference type="SUPFAM" id="SSF81383">
    <property type="entry name" value="F-box domain"/>
    <property type="match status" value="1"/>
</dbReference>
<keyword evidence="4" id="KW-1185">Reference proteome</keyword>
<proteinExistence type="predicted"/>
<dbReference type="InterPro" id="IPR057499">
    <property type="entry name" value="Kelch_FKB95"/>
</dbReference>
<dbReference type="InterPro" id="IPR006652">
    <property type="entry name" value="Kelch_1"/>
</dbReference>
<evidence type="ECO:0000259" key="2">
    <source>
        <dbReference type="Pfam" id="PF25210"/>
    </source>
</evidence>
<feature type="domain" description="F-box" evidence="1">
    <location>
        <begin position="21"/>
        <end position="57"/>
    </location>
</feature>
<name>A0AAV8TTW9_9ROSI</name>
<sequence length="371" mass="41348">MSSTQASFSAEEASDALIPYFPNDVALDILARVPRSHHPLLCLVSKRFRFLVRSPLYYTTRSLLHCSHPFLYLALRIPTTSSLQWFTLYQNSPNPKSPQNFLVSLPPTPSQLVGSAFVSVGHKIYVIGGSINDVPCSHVWVLDCRLGTWQAAPSMSISREFAAAGAVDGKIYVIGGCVVDTWARSKNWAEVFNPKTRKWDSVESAKDDLLRGKWMHASAVINSRVYSMSDRNGVVYEPRTKQWCGVEKRLDLGWRGRACVINRVLYCYDYLGKIRGFDVEIGEWKELRGVGKDLPKFLCGATMANVGGKLFVVWEGKANRKGNGNEMEVWCSEISVVKGGDGQLWGKIDWCDVIHKVPVGSSIVHCLAVTL</sequence>